<dbReference type="EC" id="4.2.1.93" evidence="6"/>
<gene>
    <name evidence="8" type="ORF">CTAYLR_005235</name>
</gene>
<comment type="cofactor">
    <cofactor evidence="6">
        <name>Mg(2+)</name>
        <dbReference type="ChEBI" id="CHEBI:18420"/>
    </cofactor>
</comment>
<dbReference type="GO" id="GO:0110051">
    <property type="term" value="P:metabolite repair"/>
    <property type="evidence" value="ECO:0007669"/>
    <property type="project" value="TreeGrafter"/>
</dbReference>
<keyword evidence="1 6" id="KW-0547">Nucleotide-binding</keyword>
<dbReference type="InterPro" id="IPR029056">
    <property type="entry name" value="Ribokinase-like"/>
</dbReference>
<reference evidence="8" key="1">
    <citation type="submission" date="2023-01" db="EMBL/GenBank/DDBJ databases">
        <title>Metagenome sequencing of chrysophaentin producing Chrysophaeum taylorii.</title>
        <authorList>
            <person name="Davison J."/>
            <person name="Bewley C."/>
        </authorList>
    </citation>
    <scope>NUCLEOTIDE SEQUENCE</scope>
    <source>
        <strain evidence="8">NIES-1699</strain>
    </source>
</reference>
<evidence type="ECO:0000259" key="7">
    <source>
        <dbReference type="PROSITE" id="PS51383"/>
    </source>
</evidence>
<keyword evidence="2 6" id="KW-0067">ATP-binding</keyword>
<keyword evidence="3" id="KW-0521">NADP</keyword>
<dbReference type="CDD" id="cd01171">
    <property type="entry name" value="YXKO-related"/>
    <property type="match status" value="1"/>
</dbReference>
<evidence type="ECO:0000256" key="5">
    <source>
        <dbReference type="ARBA" id="ARBA00023239"/>
    </source>
</evidence>
<evidence type="ECO:0000256" key="2">
    <source>
        <dbReference type="ARBA" id="ARBA00022840"/>
    </source>
</evidence>
<dbReference type="AlphaFoldDB" id="A0AAD7UDL1"/>
<sequence length="259" mass="27554">MFRAAALVMLQGSRSEAASTLAHGAVAVPWRSGAAVVQSLVPSLSYSKHKGQAGRIGVVGGSLEYTGAPYYAAASTLQLGADLSWVFAAHEAAIPIKSYSPELIVLPTYKSEMDEASVRSTLVATVEPWLDRLHGLVVGPGLGRRSSVMDGVSRLVEIAARERRMPVVVDADGLFLVAQRPELVTGCPNVMLTPNAPEFERLKRRVLKRVGERSGPDADAKDLVDVCRALGGVTVVKKGRVDLISDGRAILAVDEVRCV</sequence>
<proteinExistence type="inferred from homology"/>
<name>A0AAD7UDL1_9STRA</name>
<dbReference type="PROSITE" id="PS51383">
    <property type="entry name" value="YJEF_C_3"/>
    <property type="match status" value="1"/>
</dbReference>
<evidence type="ECO:0000256" key="4">
    <source>
        <dbReference type="ARBA" id="ARBA00023027"/>
    </source>
</evidence>
<feature type="binding site" evidence="6">
    <location>
        <position position="141"/>
    </location>
    <ligand>
        <name>(6S)-NADPHX</name>
        <dbReference type="ChEBI" id="CHEBI:64076"/>
    </ligand>
</feature>
<keyword evidence="4 6" id="KW-0520">NAD</keyword>
<keyword evidence="9" id="KW-1185">Reference proteome</keyword>
<evidence type="ECO:0000256" key="1">
    <source>
        <dbReference type="ARBA" id="ARBA00022741"/>
    </source>
</evidence>
<evidence type="ECO:0000313" key="8">
    <source>
        <dbReference type="EMBL" id="KAJ8601579.1"/>
    </source>
</evidence>
<comment type="function">
    <text evidence="6">Catalyzes the dehydration of the S-form of NAD(P)HX at the expense of ATP, which is converted to ADP. Together with NAD(P)HX epimerase, which catalyzes the epimerization of the S- and R-forms, the enzyme allows the repair of both epimers of NAD(P)HX, a damaged form of NAD(P)H that is a result of enzymatic or heat-dependent hydration.</text>
</comment>
<keyword evidence="5 6" id="KW-0456">Lyase</keyword>
<feature type="binding site" evidence="6">
    <location>
        <begin position="195"/>
        <end position="201"/>
    </location>
    <ligand>
        <name>(6S)-NADPHX</name>
        <dbReference type="ChEBI" id="CHEBI:64076"/>
    </ligand>
</feature>
<dbReference type="GO" id="GO:0047453">
    <property type="term" value="F:ATP-dependent NAD(P)H-hydrate dehydratase activity"/>
    <property type="evidence" value="ECO:0007669"/>
    <property type="project" value="UniProtKB-UniRule"/>
</dbReference>
<dbReference type="EMBL" id="JAQMWT010000421">
    <property type="protein sequence ID" value="KAJ8601579.1"/>
    <property type="molecule type" value="Genomic_DNA"/>
</dbReference>
<comment type="caution">
    <text evidence="6">Lacks conserved residue(s) required for the propagation of feature annotation.</text>
</comment>
<dbReference type="PANTHER" id="PTHR12592">
    <property type="entry name" value="ATP-DEPENDENT (S)-NAD(P)H-HYDRATE DEHYDRATASE FAMILY MEMBER"/>
    <property type="match status" value="1"/>
</dbReference>
<feature type="domain" description="YjeF C-terminal" evidence="7">
    <location>
        <begin position="33"/>
        <end position="259"/>
    </location>
</feature>
<dbReference type="Proteomes" id="UP001230188">
    <property type="component" value="Unassembled WGS sequence"/>
</dbReference>
<comment type="similarity">
    <text evidence="6">Belongs to the NnrD/CARKD family.</text>
</comment>
<comment type="catalytic activity">
    <reaction evidence="6">
        <text>(6S)-NADHX + ATP = ADP + phosphate + NADH + H(+)</text>
        <dbReference type="Rhea" id="RHEA:19017"/>
        <dbReference type="ChEBI" id="CHEBI:15378"/>
        <dbReference type="ChEBI" id="CHEBI:30616"/>
        <dbReference type="ChEBI" id="CHEBI:43474"/>
        <dbReference type="ChEBI" id="CHEBI:57945"/>
        <dbReference type="ChEBI" id="CHEBI:64074"/>
        <dbReference type="ChEBI" id="CHEBI:456216"/>
        <dbReference type="EC" id="4.2.1.93"/>
    </reaction>
</comment>
<evidence type="ECO:0000313" key="9">
    <source>
        <dbReference type="Proteomes" id="UP001230188"/>
    </source>
</evidence>
<evidence type="ECO:0000256" key="3">
    <source>
        <dbReference type="ARBA" id="ARBA00022857"/>
    </source>
</evidence>
<dbReference type="GO" id="GO:0005524">
    <property type="term" value="F:ATP binding"/>
    <property type="evidence" value="ECO:0007669"/>
    <property type="project" value="UniProtKB-KW"/>
</dbReference>
<keyword evidence="6" id="KW-0597">Phosphoprotein</keyword>
<dbReference type="GO" id="GO:0046496">
    <property type="term" value="P:nicotinamide nucleotide metabolic process"/>
    <property type="evidence" value="ECO:0007669"/>
    <property type="project" value="UniProtKB-UniRule"/>
</dbReference>
<evidence type="ECO:0000256" key="6">
    <source>
        <dbReference type="HAMAP-Rule" id="MF_03157"/>
    </source>
</evidence>
<accession>A0AAD7UDL1</accession>
<dbReference type="HAMAP" id="MF_01965">
    <property type="entry name" value="NADHX_dehydratase"/>
    <property type="match status" value="1"/>
</dbReference>
<dbReference type="PANTHER" id="PTHR12592:SF0">
    <property type="entry name" value="ATP-DEPENDENT (S)-NAD(P)H-HYDRATE DEHYDRATASE"/>
    <property type="match status" value="1"/>
</dbReference>
<dbReference type="SUPFAM" id="SSF53613">
    <property type="entry name" value="Ribokinase-like"/>
    <property type="match status" value="1"/>
</dbReference>
<dbReference type="Gene3D" id="3.40.1190.20">
    <property type="match status" value="1"/>
</dbReference>
<organism evidence="8 9">
    <name type="scientific">Chrysophaeum taylorii</name>
    <dbReference type="NCBI Taxonomy" id="2483200"/>
    <lineage>
        <taxon>Eukaryota</taxon>
        <taxon>Sar</taxon>
        <taxon>Stramenopiles</taxon>
        <taxon>Ochrophyta</taxon>
        <taxon>Pelagophyceae</taxon>
        <taxon>Pelagomonadales</taxon>
        <taxon>Pelagomonadaceae</taxon>
        <taxon>Chrysophaeum</taxon>
    </lineage>
</organism>
<comment type="catalytic activity">
    <reaction evidence="6">
        <text>(6S)-NADPHX + ATP = ADP + phosphate + NADPH + H(+)</text>
        <dbReference type="Rhea" id="RHEA:32231"/>
        <dbReference type="ChEBI" id="CHEBI:15378"/>
        <dbReference type="ChEBI" id="CHEBI:30616"/>
        <dbReference type="ChEBI" id="CHEBI:43474"/>
        <dbReference type="ChEBI" id="CHEBI:57783"/>
        <dbReference type="ChEBI" id="CHEBI:64076"/>
        <dbReference type="ChEBI" id="CHEBI:456216"/>
        <dbReference type="EC" id="4.2.1.93"/>
    </reaction>
</comment>
<dbReference type="Pfam" id="PF01256">
    <property type="entry name" value="Carb_kinase"/>
    <property type="match status" value="1"/>
</dbReference>
<comment type="caution">
    <text evidence="8">The sequence shown here is derived from an EMBL/GenBank/DDBJ whole genome shotgun (WGS) entry which is preliminary data.</text>
</comment>
<protein>
    <recommendedName>
        <fullName evidence="6">ATP-dependent (S)-NAD(P)H-hydrate dehydratase</fullName>
        <ecNumber evidence="6">4.2.1.93</ecNumber>
    </recommendedName>
    <alternativeName>
        <fullName evidence="6">ATP-dependent NAD(P)HX dehydratase</fullName>
    </alternativeName>
</protein>
<dbReference type="InterPro" id="IPR000631">
    <property type="entry name" value="CARKD"/>
</dbReference>